<dbReference type="EMBL" id="JAUHTC010000084">
    <property type="protein sequence ID" value="MDN4520800.1"/>
    <property type="molecule type" value="Genomic_DNA"/>
</dbReference>
<feature type="transmembrane region" description="Helical" evidence="7">
    <location>
        <begin position="412"/>
        <end position="430"/>
    </location>
</feature>
<name>A0ABT8HJ51_MYCAO</name>
<feature type="transmembrane region" description="Helical" evidence="7">
    <location>
        <begin position="88"/>
        <end position="107"/>
    </location>
</feature>
<keyword evidence="4 7" id="KW-0812">Transmembrane</keyword>
<dbReference type="Proteomes" id="UP001172687">
    <property type="component" value="Unassembled WGS sequence"/>
</dbReference>
<dbReference type="InterPro" id="IPR011701">
    <property type="entry name" value="MFS"/>
</dbReference>
<evidence type="ECO:0000256" key="5">
    <source>
        <dbReference type="ARBA" id="ARBA00022989"/>
    </source>
</evidence>
<evidence type="ECO:0000313" key="9">
    <source>
        <dbReference type="EMBL" id="MDN4520800.1"/>
    </source>
</evidence>
<gene>
    <name evidence="9" type="ORF">QYF68_23710</name>
</gene>
<feature type="transmembrane region" description="Helical" evidence="7">
    <location>
        <begin position="463"/>
        <end position="481"/>
    </location>
</feature>
<protein>
    <submittedName>
        <fullName evidence="9">DHA2 family efflux MFS transporter permease subunit</fullName>
    </submittedName>
</protein>
<feature type="transmembrane region" description="Helical" evidence="7">
    <location>
        <begin position="340"/>
        <end position="357"/>
    </location>
</feature>
<dbReference type="PANTHER" id="PTHR42718:SF42">
    <property type="entry name" value="EXPORT PROTEIN"/>
    <property type="match status" value="1"/>
</dbReference>
<feature type="transmembrane region" description="Helical" evidence="7">
    <location>
        <begin position="310"/>
        <end position="328"/>
    </location>
</feature>
<feature type="domain" description="Major facilitator superfamily (MFS) profile" evidence="8">
    <location>
        <begin position="22"/>
        <end position="485"/>
    </location>
</feature>
<proteinExistence type="predicted"/>
<evidence type="ECO:0000256" key="6">
    <source>
        <dbReference type="ARBA" id="ARBA00023136"/>
    </source>
</evidence>
<sequence length="504" mass="52395">MSQHRPHDAIAAEPTDDHPFRALWVMMVGFFLIVVDSTVIAVANPVLKNDFDVEYHSVIWVTSGYLLAFAAFLLIGGRLGDRFGSKPVYLVGLTLFAAASVWCGLSTSVGMLIAARVAQGVGAALLTPQIMSTITRTFPPQRHGMAMSVWGATAGVGMLAGPLIGGVLLAGLGWQWIFFVNAPIGAIGIALAVRLVPNLPGRPVRIDVVGALLSGAGICLIVLGLQEGQHERWSWWIWVAIAGGLVSITAFLRWQTVHADEPLIPMSLMSHRNFVLSTAGIALVSFVFVSFGVPLMIYLQEVCGLSPVHAALLTAPMAVATAVLAPVVGRIVDRAHPRPVVGFGFGLLTAGLIWLAVEMTPDTPAWRLALPLTMVGAAGAFTWEPLSAIATRGLTSELAGAGSAVCNTARHVGAALSSAGIAALMAVLLGDEHAEEAGAGHETLAPLVDSLKDPFAGAMAQSMLLPAAAAAMGVLTALFLVGGDATARAAPLSLRPWGDASVSS</sequence>
<dbReference type="SUPFAM" id="SSF103473">
    <property type="entry name" value="MFS general substrate transporter"/>
    <property type="match status" value="1"/>
</dbReference>
<dbReference type="Gene3D" id="1.20.1720.10">
    <property type="entry name" value="Multidrug resistance protein D"/>
    <property type="match status" value="1"/>
</dbReference>
<keyword evidence="5 7" id="KW-1133">Transmembrane helix</keyword>
<evidence type="ECO:0000259" key="8">
    <source>
        <dbReference type="PROSITE" id="PS50850"/>
    </source>
</evidence>
<feature type="transmembrane region" description="Helical" evidence="7">
    <location>
        <begin position="21"/>
        <end position="43"/>
    </location>
</feature>
<evidence type="ECO:0000256" key="2">
    <source>
        <dbReference type="ARBA" id="ARBA00022448"/>
    </source>
</evidence>
<dbReference type="InterPro" id="IPR020846">
    <property type="entry name" value="MFS_dom"/>
</dbReference>
<dbReference type="PRINTS" id="PR01036">
    <property type="entry name" value="TCRTETB"/>
</dbReference>
<feature type="transmembrane region" description="Helical" evidence="7">
    <location>
        <begin position="233"/>
        <end position="254"/>
    </location>
</feature>
<comment type="caution">
    <text evidence="9">The sequence shown here is derived from an EMBL/GenBank/DDBJ whole genome shotgun (WGS) entry which is preliminary data.</text>
</comment>
<evidence type="ECO:0000256" key="4">
    <source>
        <dbReference type="ARBA" id="ARBA00022692"/>
    </source>
</evidence>
<keyword evidence="3" id="KW-1003">Cell membrane</keyword>
<feature type="transmembrane region" description="Helical" evidence="7">
    <location>
        <begin position="208"/>
        <end position="227"/>
    </location>
</feature>
<dbReference type="CDD" id="cd17321">
    <property type="entry name" value="MFS_MMR_MDR_like"/>
    <property type="match status" value="1"/>
</dbReference>
<comment type="subcellular location">
    <subcellularLocation>
        <location evidence="1">Cell membrane</location>
        <topology evidence="1">Multi-pass membrane protein</topology>
    </subcellularLocation>
</comment>
<feature type="transmembrane region" description="Helical" evidence="7">
    <location>
        <begin position="55"/>
        <end position="76"/>
    </location>
</feature>
<evidence type="ECO:0000313" key="10">
    <source>
        <dbReference type="Proteomes" id="UP001172687"/>
    </source>
</evidence>
<evidence type="ECO:0000256" key="1">
    <source>
        <dbReference type="ARBA" id="ARBA00004651"/>
    </source>
</evidence>
<evidence type="ECO:0000256" key="7">
    <source>
        <dbReference type="SAM" id="Phobius"/>
    </source>
</evidence>
<organism evidence="9 10">
    <name type="scientific">Mycolicibacterium austroafricanum</name>
    <name type="common">Mycobacterium austroafricanum</name>
    <dbReference type="NCBI Taxonomy" id="39687"/>
    <lineage>
        <taxon>Bacteria</taxon>
        <taxon>Bacillati</taxon>
        <taxon>Actinomycetota</taxon>
        <taxon>Actinomycetes</taxon>
        <taxon>Mycobacteriales</taxon>
        <taxon>Mycobacteriaceae</taxon>
        <taxon>Mycolicibacterium</taxon>
    </lineage>
</organism>
<dbReference type="Pfam" id="PF07690">
    <property type="entry name" value="MFS_1"/>
    <property type="match status" value="1"/>
</dbReference>
<feature type="transmembrane region" description="Helical" evidence="7">
    <location>
        <begin position="147"/>
        <end position="170"/>
    </location>
</feature>
<evidence type="ECO:0000256" key="3">
    <source>
        <dbReference type="ARBA" id="ARBA00022475"/>
    </source>
</evidence>
<dbReference type="PROSITE" id="PS50850">
    <property type="entry name" value="MFS"/>
    <property type="match status" value="1"/>
</dbReference>
<keyword evidence="10" id="KW-1185">Reference proteome</keyword>
<dbReference type="Gene3D" id="1.20.1250.20">
    <property type="entry name" value="MFS general substrate transporter like domains"/>
    <property type="match status" value="1"/>
</dbReference>
<dbReference type="InterPro" id="IPR004638">
    <property type="entry name" value="EmrB-like"/>
</dbReference>
<feature type="transmembrane region" description="Helical" evidence="7">
    <location>
        <begin position="369"/>
        <end position="391"/>
    </location>
</feature>
<dbReference type="RefSeq" id="WP_105387848.1">
    <property type="nucleotide sequence ID" value="NZ_CP070380.1"/>
</dbReference>
<dbReference type="NCBIfam" id="TIGR00711">
    <property type="entry name" value="efflux_EmrB"/>
    <property type="match status" value="1"/>
</dbReference>
<dbReference type="InterPro" id="IPR036259">
    <property type="entry name" value="MFS_trans_sf"/>
</dbReference>
<reference evidence="9" key="1">
    <citation type="submission" date="2023-07" db="EMBL/GenBank/DDBJ databases">
        <title>Degradation of tert-butanol by M. austroafricanum TBA100.</title>
        <authorList>
            <person name="Helbich S."/>
            <person name="Vainshtein Y."/>
        </authorList>
    </citation>
    <scope>NUCLEOTIDE SEQUENCE</scope>
    <source>
        <strain evidence="9">TBA100</strain>
    </source>
</reference>
<feature type="transmembrane region" description="Helical" evidence="7">
    <location>
        <begin position="113"/>
        <end position="135"/>
    </location>
</feature>
<accession>A0ABT8HJ51</accession>
<dbReference type="PANTHER" id="PTHR42718">
    <property type="entry name" value="MAJOR FACILITATOR SUPERFAMILY MULTIDRUG TRANSPORTER MFSC"/>
    <property type="match status" value="1"/>
</dbReference>
<feature type="transmembrane region" description="Helical" evidence="7">
    <location>
        <begin position="176"/>
        <end position="196"/>
    </location>
</feature>
<keyword evidence="2" id="KW-0813">Transport</keyword>
<feature type="transmembrane region" description="Helical" evidence="7">
    <location>
        <begin position="274"/>
        <end position="298"/>
    </location>
</feature>
<keyword evidence="6 7" id="KW-0472">Membrane</keyword>